<sequence>MYSCNTTKITYLHGLKYRKLLHICNKFLL</sequence>
<proteinExistence type="predicted"/>
<protein>
    <submittedName>
        <fullName evidence="1">Uncharacterized protein</fullName>
    </submittedName>
</protein>
<evidence type="ECO:0000313" key="1">
    <source>
        <dbReference type="EMBL" id="JAD18379.1"/>
    </source>
</evidence>
<name>A0A0A8XWJ0_ARUDO</name>
<reference evidence="1" key="1">
    <citation type="submission" date="2014-09" db="EMBL/GenBank/DDBJ databases">
        <authorList>
            <person name="Magalhaes I.L.F."/>
            <person name="Oliveira U."/>
            <person name="Santos F.R."/>
            <person name="Vidigal T.H.D.A."/>
            <person name="Brescovit A.D."/>
            <person name="Santos A.J."/>
        </authorList>
    </citation>
    <scope>NUCLEOTIDE SEQUENCE</scope>
    <source>
        <tissue evidence="1">Shoot tissue taken approximately 20 cm above the soil surface</tissue>
    </source>
</reference>
<dbReference type="AlphaFoldDB" id="A0A0A8XWJ0"/>
<organism evidence="1">
    <name type="scientific">Arundo donax</name>
    <name type="common">Giant reed</name>
    <name type="synonym">Donax arundinaceus</name>
    <dbReference type="NCBI Taxonomy" id="35708"/>
    <lineage>
        <taxon>Eukaryota</taxon>
        <taxon>Viridiplantae</taxon>
        <taxon>Streptophyta</taxon>
        <taxon>Embryophyta</taxon>
        <taxon>Tracheophyta</taxon>
        <taxon>Spermatophyta</taxon>
        <taxon>Magnoliopsida</taxon>
        <taxon>Liliopsida</taxon>
        <taxon>Poales</taxon>
        <taxon>Poaceae</taxon>
        <taxon>PACMAD clade</taxon>
        <taxon>Arundinoideae</taxon>
        <taxon>Arundineae</taxon>
        <taxon>Arundo</taxon>
    </lineage>
</organism>
<reference evidence="1" key="2">
    <citation type="journal article" date="2015" name="Data Brief">
        <title>Shoot transcriptome of the giant reed, Arundo donax.</title>
        <authorList>
            <person name="Barrero R.A."/>
            <person name="Guerrero F.D."/>
            <person name="Moolhuijzen P."/>
            <person name="Goolsby J.A."/>
            <person name="Tidwell J."/>
            <person name="Bellgard S.E."/>
            <person name="Bellgard M.I."/>
        </authorList>
    </citation>
    <scope>NUCLEOTIDE SEQUENCE</scope>
    <source>
        <tissue evidence="1">Shoot tissue taken approximately 20 cm above the soil surface</tissue>
    </source>
</reference>
<dbReference type="EMBL" id="GBRH01279516">
    <property type="protein sequence ID" value="JAD18379.1"/>
    <property type="molecule type" value="Transcribed_RNA"/>
</dbReference>
<accession>A0A0A8XWJ0</accession>